<proteinExistence type="predicted"/>
<sequence>MKTSEPSPKLDIEHAFVSDDPRRWSNARKWGIVALISAASMIAGLNSNIYNPAISQIEAELHASDGEISLSLSIFIIIQGGFPLIWSAISEIQGRKIVYLVSIAICTVGCTVAATSRSIGVLIGSRCLQAAGSSAVVAIGAATLADIYEPHERGTMMGIYYCAPLLGPSLGPIIGGVLTQVFDWRATFWFLVIFTGLCCLSFLMFKDTFRRERSLSYQAAVRRVLEHQAAQQAAQRSETSSMTHVAGVLGTPGSVTPQDISEVQSDKLSGKVTPEGEKTVADADVEAQAPEMKRAPSSIPDVKLSLKDVNPVGPLIHVLRRLNNIAILTASGLLYAFGYSILYTCSRTLANEYGYDALKIGLVLLAYGAGSLVGSIVGGRYSDHVFRQLKAKNGGISRPEMRLESTLPGMLFLPGAVAAYGWICEEHVTVAAICVMLFLSGFFSIYIYSSTLAYIVDANVGRSSSAVATNSCFRGITAFIAAEIAIPLLDSIGDGGLYSLWAGLTVIAELLIVLVWWKGAAWREVAEAREKRQNASRR</sequence>
<name>M2QRG8_CERS8</name>
<evidence type="ECO:0000256" key="2">
    <source>
        <dbReference type="ARBA" id="ARBA00022692"/>
    </source>
</evidence>
<dbReference type="Proteomes" id="UP000016930">
    <property type="component" value="Unassembled WGS sequence"/>
</dbReference>
<dbReference type="EMBL" id="KB445793">
    <property type="protein sequence ID" value="EMD39683.1"/>
    <property type="molecule type" value="Genomic_DNA"/>
</dbReference>
<protein>
    <recommendedName>
        <fullName evidence="6">Major facilitator superfamily (MFS) profile domain-containing protein</fullName>
    </recommendedName>
</protein>
<evidence type="ECO:0000256" key="5">
    <source>
        <dbReference type="SAM" id="Phobius"/>
    </source>
</evidence>
<dbReference type="STRING" id="914234.M2QRG8"/>
<dbReference type="PANTHER" id="PTHR23502">
    <property type="entry name" value="MAJOR FACILITATOR SUPERFAMILY"/>
    <property type="match status" value="1"/>
</dbReference>
<keyword evidence="3 5" id="KW-1133">Transmembrane helix</keyword>
<feature type="domain" description="Major facilitator superfamily (MFS) profile" evidence="6">
    <location>
        <begin position="32"/>
        <end position="520"/>
    </location>
</feature>
<evidence type="ECO:0000313" key="8">
    <source>
        <dbReference type="Proteomes" id="UP000016930"/>
    </source>
</evidence>
<feature type="transmembrane region" description="Helical" evidence="5">
    <location>
        <begin position="70"/>
        <end position="90"/>
    </location>
</feature>
<feature type="transmembrane region" description="Helical" evidence="5">
    <location>
        <begin position="160"/>
        <end position="182"/>
    </location>
</feature>
<evidence type="ECO:0000313" key="7">
    <source>
        <dbReference type="EMBL" id="EMD39683.1"/>
    </source>
</evidence>
<gene>
    <name evidence="7" type="ORF">CERSUDRAFT_111994</name>
</gene>
<feature type="transmembrane region" description="Helical" evidence="5">
    <location>
        <begin position="362"/>
        <end position="382"/>
    </location>
</feature>
<feature type="transmembrane region" description="Helical" evidence="5">
    <location>
        <begin position="403"/>
        <end position="423"/>
    </location>
</feature>
<accession>M2QRG8</accession>
<evidence type="ECO:0000256" key="1">
    <source>
        <dbReference type="ARBA" id="ARBA00004141"/>
    </source>
</evidence>
<dbReference type="PROSITE" id="PS50850">
    <property type="entry name" value="MFS"/>
    <property type="match status" value="1"/>
</dbReference>
<feature type="transmembrane region" description="Helical" evidence="5">
    <location>
        <begin position="188"/>
        <end position="205"/>
    </location>
</feature>
<evidence type="ECO:0000256" key="3">
    <source>
        <dbReference type="ARBA" id="ARBA00022989"/>
    </source>
</evidence>
<reference evidence="7 8" key="1">
    <citation type="journal article" date="2012" name="Proc. Natl. Acad. Sci. U.S.A.">
        <title>Comparative genomics of Ceriporiopsis subvermispora and Phanerochaete chrysosporium provide insight into selective ligninolysis.</title>
        <authorList>
            <person name="Fernandez-Fueyo E."/>
            <person name="Ruiz-Duenas F.J."/>
            <person name="Ferreira P."/>
            <person name="Floudas D."/>
            <person name="Hibbett D.S."/>
            <person name="Canessa P."/>
            <person name="Larrondo L.F."/>
            <person name="James T.Y."/>
            <person name="Seelenfreund D."/>
            <person name="Lobos S."/>
            <person name="Polanco R."/>
            <person name="Tello M."/>
            <person name="Honda Y."/>
            <person name="Watanabe T."/>
            <person name="Watanabe T."/>
            <person name="Ryu J.S."/>
            <person name="Kubicek C.P."/>
            <person name="Schmoll M."/>
            <person name="Gaskell J."/>
            <person name="Hammel K.E."/>
            <person name="St John F.J."/>
            <person name="Vanden Wymelenberg A."/>
            <person name="Sabat G."/>
            <person name="Splinter BonDurant S."/>
            <person name="Syed K."/>
            <person name="Yadav J.S."/>
            <person name="Doddapaneni H."/>
            <person name="Subramanian V."/>
            <person name="Lavin J.L."/>
            <person name="Oguiza J.A."/>
            <person name="Perez G."/>
            <person name="Pisabarro A.G."/>
            <person name="Ramirez L."/>
            <person name="Santoyo F."/>
            <person name="Master E."/>
            <person name="Coutinho P.M."/>
            <person name="Henrissat B."/>
            <person name="Lombard V."/>
            <person name="Magnuson J.K."/>
            <person name="Kuees U."/>
            <person name="Hori C."/>
            <person name="Igarashi K."/>
            <person name="Samejima M."/>
            <person name="Held B.W."/>
            <person name="Barry K.W."/>
            <person name="LaButti K.M."/>
            <person name="Lapidus A."/>
            <person name="Lindquist E.A."/>
            <person name="Lucas S.M."/>
            <person name="Riley R."/>
            <person name="Salamov A.A."/>
            <person name="Hoffmeister D."/>
            <person name="Schwenk D."/>
            <person name="Hadar Y."/>
            <person name="Yarden O."/>
            <person name="de Vries R.P."/>
            <person name="Wiebenga A."/>
            <person name="Stenlid J."/>
            <person name="Eastwood D."/>
            <person name="Grigoriev I.V."/>
            <person name="Berka R.M."/>
            <person name="Blanchette R.A."/>
            <person name="Kersten P."/>
            <person name="Martinez A.T."/>
            <person name="Vicuna R."/>
            <person name="Cullen D."/>
        </authorList>
    </citation>
    <scope>NUCLEOTIDE SEQUENCE [LARGE SCALE GENOMIC DNA]</scope>
    <source>
        <strain evidence="7 8">B</strain>
    </source>
</reference>
<dbReference type="AlphaFoldDB" id="M2QRG8"/>
<dbReference type="HOGENOM" id="CLU_008455_8_5_1"/>
<dbReference type="OrthoDB" id="2585655at2759"/>
<organism evidence="7 8">
    <name type="scientific">Ceriporiopsis subvermispora (strain B)</name>
    <name type="common">White-rot fungus</name>
    <name type="synonym">Gelatoporia subvermispora</name>
    <dbReference type="NCBI Taxonomy" id="914234"/>
    <lineage>
        <taxon>Eukaryota</taxon>
        <taxon>Fungi</taxon>
        <taxon>Dikarya</taxon>
        <taxon>Basidiomycota</taxon>
        <taxon>Agaricomycotina</taxon>
        <taxon>Agaricomycetes</taxon>
        <taxon>Polyporales</taxon>
        <taxon>Gelatoporiaceae</taxon>
        <taxon>Gelatoporia</taxon>
    </lineage>
</organism>
<dbReference type="Gene3D" id="1.20.1720.10">
    <property type="entry name" value="Multidrug resistance protein D"/>
    <property type="match status" value="1"/>
</dbReference>
<dbReference type="InterPro" id="IPR036259">
    <property type="entry name" value="MFS_trans_sf"/>
</dbReference>
<feature type="transmembrane region" description="Helical" evidence="5">
    <location>
        <begin position="30"/>
        <end position="50"/>
    </location>
</feature>
<dbReference type="Pfam" id="PF07690">
    <property type="entry name" value="MFS_1"/>
    <property type="match status" value="1"/>
</dbReference>
<dbReference type="InterPro" id="IPR020846">
    <property type="entry name" value="MFS_dom"/>
</dbReference>
<feature type="transmembrane region" description="Helical" evidence="5">
    <location>
        <begin position="97"/>
        <end position="116"/>
    </location>
</feature>
<feature type="transmembrane region" description="Helical" evidence="5">
    <location>
        <begin position="498"/>
        <end position="517"/>
    </location>
</feature>
<keyword evidence="2 5" id="KW-0812">Transmembrane</keyword>
<evidence type="ECO:0000259" key="6">
    <source>
        <dbReference type="PROSITE" id="PS50850"/>
    </source>
</evidence>
<comment type="subcellular location">
    <subcellularLocation>
        <location evidence="1">Membrane</location>
        <topology evidence="1">Multi-pass membrane protein</topology>
    </subcellularLocation>
</comment>
<feature type="transmembrane region" description="Helical" evidence="5">
    <location>
        <begin position="429"/>
        <end position="455"/>
    </location>
</feature>
<dbReference type="GO" id="GO:0005886">
    <property type="term" value="C:plasma membrane"/>
    <property type="evidence" value="ECO:0007669"/>
    <property type="project" value="TreeGrafter"/>
</dbReference>
<feature type="transmembrane region" description="Helical" evidence="5">
    <location>
        <begin position="325"/>
        <end position="342"/>
    </location>
</feature>
<dbReference type="SUPFAM" id="SSF103473">
    <property type="entry name" value="MFS general substrate transporter"/>
    <property type="match status" value="1"/>
</dbReference>
<feature type="transmembrane region" description="Helical" evidence="5">
    <location>
        <begin position="467"/>
        <end position="486"/>
    </location>
</feature>
<keyword evidence="8" id="KW-1185">Reference proteome</keyword>
<feature type="transmembrane region" description="Helical" evidence="5">
    <location>
        <begin position="128"/>
        <end position="148"/>
    </location>
</feature>
<evidence type="ECO:0000256" key="4">
    <source>
        <dbReference type="ARBA" id="ARBA00023136"/>
    </source>
</evidence>
<dbReference type="Gene3D" id="1.20.1250.20">
    <property type="entry name" value="MFS general substrate transporter like domains"/>
    <property type="match status" value="1"/>
</dbReference>
<dbReference type="PANTHER" id="PTHR23502:SF5">
    <property type="entry name" value="QUINIDINE RESISTANCE PROTEIN 3"/>
    <property type="match status" value="1"/>
</dbReference>
<dbReference type="InterPro" id="IPR011701">
    <property type="entry name" value="MFS"/>
</dbReference>
<dbReference type="GO" id="GO:0022857">
    <property type="term" value="F:transmembrane transporter activity"/>
    <property type="evidence" value="ECO:0007669"/>
    <property type="project" value="InterPro"/>
</dbReference>
<keyword evidence="4 5" id="KW-0472">Membrane</keyword>